<protein>
    <recommendedName>
        <fullName evidence="1">CAP N-terminal domain-containing protein</fullName>
    </recommendedName>
</protein>
<sequence>MTQAQDILSRLEKCVSRLEKIDFSSSSGGGKSSGNAGSSAPQVVAYDDYYSSHVVPLLETCKKIGGDLASAKSFIEAGFQGLGRVIKLSSTHSKPSSDAVLGEILEKSGIGSALSSSADFRFKNFKSPLANHLYVVEEGLKVVLWPTSTTAVSYVKEMVNAVQFYTNKILTSTKGNNDAELHKSFVSQWKNAIEELAVYVKEYHMSGLNWSKSGEKATPNALK</sequence>
<accession>A0A6A5BVL5</accession>
<comment type="caution">
    <text evidence="2">The sequence shown here is derived from an EMBL/GenBank/DDBJ whole genome shotgun (WGS) entry which is preliminary data.</text>
</comment>
<dbReference type="GO" id="GO:0019933">
    <property type="term" value="P:cAMP-mediated signaling"/>
    <property type="evidence" value="ECO:0007669"/>
    <property type="project" value="TreeGrafter"/>
</dbReference>
<name>A0A6A5BVL5_NAEFO</name>
<dbReference type="GO" id="GO:0007015">
    <property type="term" value="P:actin filament organization"/>
    <property type="evidence" value="ECO:0007669"/>
    <property type="project" value="TreeGrafter"/>
</dbReference>
<evidence type="ECO:0000313" key="2">
    <source>
        <dbReference type="EMBL" id="KAF0981257.1"/>
    </source>
</evidence>
<dbReference type="InterPro" id="IPR001837">
    <property type="entry name" value="Adenylate_cyclase-assoc_CAP"/>
</dbReference>
<dbReference type="GO" id="GO:0005737">
    <property type="term" value="C:cytoplasm"/>
    <property type="evidence" value="ECO:0007669"/>
    <property type="project" value="TreeGrafter"/>
</dbReference>
<evidence type="ECO:0000313" key="3">
    <source>
        <dbReference type="Proteomes" id="UP000444721"/>
    </source>
</evidence>
<dbReference type="GO" id="GO:0003779">
    <property type="term" value="F:actin binding"/>
    <property type="evidence" value="ECO:0007669"/>
    <property type="project" value="InterPro"/>
</dbReference>
<dbReference type="InterPro" id="IPR018106">
    <property type="entry name" value="CAP_CS_N"/>
</dbReference>
<dbReference type="InterPro" id="IPR013992">
    <property type="entry name" value="Adenylate_cyclase-assoc_CAP_N"/>
</dbReference>
<reference evidence="2 3" key="1">
    <citation type="journal article" date="2019" name="Sci. Rep.">
        <title>Nanopore sequencing improves the draft genome of the human pathogenic amoeba Naegleria fowleri.</title>
        <authorList>
            <person name="Liechti N."/>
            <person name="Schurch N."/>
            <person name="Bruggmann R."/>
            <person name="Wittwer M."/>
        </authorList>
    </citation>
    <scope>NUCLEOTIDE SEQUENCE [LARGE SCALE GENOMIC DNA]</scope>
    <source>
        <strain evidence="2 3">ATCC 30894</strain>
    </source>
</reference>
<dbReference type="Pfam" id="PF21938">
    <property type="entry name" value="CAP_N"/>
    <property type="match status" value="1"/>
</dbReference>
<dbReference type="AlphaFoldDB" id="A0A6A5BVL5"/>
<dbReference type="VEuPathDB" id="AmoebaDB:NfTy_078430"/>
<feature type="domain" description="CAP N-terminal" evidence="1">
    <location>
        <begin position="46"/>
        <end position="208"/>
    </location>
</feature>
<proteinExistence type="predicted"/>
<dbReference type="PANTHER" id="PTHR10652">
    <property type="entry name" value="ADENYLYL CYCLASE-ASSOCIATED PROTEIN"/>
    <property type="match status" value="1"/>
</dbReference>
<dbReference type="Proteomes" id="UP000444721">
    <property type="component" value="Unassembled WGS sequence"/>
</dbReference>
<dbReference type="RefSeq" id="XP_044565970.1">
    <property type="nucleotide sequence ID" value="XM_044703632.1"/>
</dbReference>
<dbReference type="GeneID" id="68120260"/>
<dbReference type="OrthoDB" id="1601at2759"/>
<dbReference type="PROSITE" id="PS01088">
    <property type="entry name" value="CAP_1"/>
    <property type="match status" value="1"/>
</dbReference>
<dbReference type="InterPro" id="IPR053950">
    <property type="entry name" value="CAP_N"/>
</dbReference>
<dbReference type="EMBL" id="VFQX01000016">
    <property type="protein sequence ID" value="KAF0981257.1"/>
    <property type="molecule type" value="Genomic_DNA"/>
</dbReference>
<dbReference type="PANTHER" id="PTHR10652:SF0">
    <property type="entry name" value="ADENYLYL CYCLASE-ASSOCIATED PROTEIN"/>
    <property type="match status" value="1"/>
</dbReference>
<dbReference type="InterPro" id="IPR036222">
    <property type="entry name" value="CAP_N_sf"/>
</dbReference>
<dbReference type="Pfam" id="PF01213">
    <property type="entry name" value="CAP_N-CM"/>
    <property type="match status" value="1"/>
</dbReference>
<keyword evidence="3" id="KW-1185">Reference proteome</keyword>
<dbReference type="VEuPathDB" id="AmoebaDB:NF0099010"/>
<gene>
    <name evidence="2" type="ORF">FDP41_013045</name>
</gene>
<dbReference type="Gene3D" id="1.25.40.330">
    <property type="entry name" value="Adenylate cyclase-associated CAP, N-terminal domain"/>
    <property type="match status" value="1"/>
</dbReference>
<dbReference type="GO" id="GO:0008179">
    <property type="term" value="F:adenylate cyclase binding"/>
    <property type="evidence" value="ECO:0007669"/>
    <property type="project" value="TreeGrafter"/>
</dbReference>
<dbReference type="SUPFAM" id="SSF101278">
    <property type="entry name" value="N-terminal domain of adenylylcyclase associated protein, CAP"/>
    <property type="match status" value="1"/>
</dbReference>
<dbReference type="OMA" id="HAEWARG"/>
<evidence type="ECO:0000259" key="1">
    <source>
        <dbReference type="Pfam" id="PF21938"/>
    </source>
</evidence>
<dbReference type="VEuPathDB" id="AmoebaDB:FDP41_013045"/>
<organism evidence="2 3">
    <name type="scientific">Naegleria fowleri</name>
    <name type="common">Brain eating amoeba</name>
    <dbReference type="NCBI Taxonomy" id="5763"/>
    <lineage>
        <taxon>Eukaryota</taxon>
        <taxon>Discoba</taxon>
        <taxon>Heterolobosea</taxon>
        <taxon>Tetramitia</taxon>
        <taxon>Eutetramitia</taxon>
        <taxon>Vahlkampfiidae</taxon>
        <taxon>Naegleria</taxon>
    </lineage>
</organism>